<feature type="non-terminal residue" evidence="1">
    <location>
        <position position="1"/>
    </location>
</feature>
<name>A0A1A7XF87_9TELE</name>
<proteinExistence type="predicted"/>
<protein>
    <submittedName>
        <fullName evidence="1">Uncharacterized protein</fullName>
    </submittedName>
</protein>
<sequence>CTFFSSMNSTSLYHHYLLSPSLSSSLWYLCLLNPKLFCEKNSR</sequence>
<organism evidence="1">
    <name type="scientific">Iconisemion striatum</name>
    <dbReference type="NCBI Taxonomy" id="60296"/>
    <lineage>
        <taxon>Eukaryota</taxon>
        <taxon>Metazoa</taxon>
        <taxon>Chordata</taxon>
        <taxon>Craniata</taxon>
        <taxon>Vertebrata</taxon>
        <taxon>Euteleostomi</taxon>
        <taxon>Actinopterygii</taxon>
        <taxon>Neopterygii</taxon>
        <taxon>Teleostei</taxon>
        <taxon>Neoteleostei</taxon>
        <taxon>Acanthomorphata</taxon>
        <taxon>Ovalentaria</taxon>
        <taxon>Atherinomorphae</taxon>
        <taxon>Cyprinodontiformes</taxon>
        <taxon>Nothobranchiidae</taxon>
        <taxon>Iconisemion</taxon>
    </lineage>
</organism>
<dbReference type="AlphaFoldDB" id="A0A1A7XF87"/>
<evidence type="ECO:0000313" key="1">
    <source>
        <dbReference type="EMBL" id="SBP16673.1"/>
    </source>
</evidence>
<reference evidence="1" key="2">
    <citation type="submission" date="2016-06" db="EMBL/GenBank/DDBJ databases">
        <title>The genome of a short-lived fish provides insights into sex chromosome evolution and the genetic control of aging.</title>
        <authorList>
            <person name="Reichwald K."/>
            <person name="Felder M."/>
            <person name="Petzold A."/>
            <person name="Koch P."/>
            <person name="Groth M."/>
            <person name="Platzer M."/>
        </authorList>
    </citation>
    <scope>NUCLEOTIDE SEQUENCE</scope>
    <source>
        <tissue evidence="1">Brain</tissue>
    </source>
</reference>
<dbReference type="EMBL" id="HADW01015273">
    <property type="protein sequence ID" value="SBP16673.1"/>
    <property type="molecule type" value="Transcribed_RNA"/>
</dbReference>
<reference evidence="1" key="1">
    <citation type="submission" date="2016-05" db="EMBL/GenBank/DDBJ databases">
        <authorList>
            <person name="Lavstsen T."/>
            <person name="Jespersen J.S."/>
        </authorList>
    </citation>
    <scope>NUCLEOTIDE SEQUENCE</scope>
    <source>
        <tissue evidence="1">Brain</tissue>
    </source>
</reference>
<feature type="non-terminal residue" evidence="1">
    <location>
        <position position="43"/>
    </location>
</feature>
<gene>
    <name evidence="1" type="primary">BX537277.1</name>
</gene>
<accession>A0A1A7XF87</accession>